<dbReference type="EMBL" id="JAGVWC010000010">
    <property type="protein sequence ID" value="MBS3061582.1"/>
    <property type="molecule type" value="Genomic_DNA"/>
</dbReference>
<proteinExistence type="predicted"/>
<dbReference type="Proteomes" id="UP000675968">
    <property type="component" value="Unassembled WGS sequence"/>
</dbReference>
<protein>
    <submittedName>
        <fullName evidence="1">DUF2683 family protein</fullName>
    </submittedName>
</protein>
<gene>
    <name evidence="1" type="ORF">J4215_03295</name>
</gene>
<accession>A0A8T4L6R0</accession>
<sequence length="87" mass="10192">MKKEVTMNLKVKEYTSRVLGVVKEKYGLTDKGEALDKFAEMYGSEFIDREVRDEVIREVINSTEQHVKKYGLRKMSEKELDALFEGR</sequence>
<reference evidence="1" key="2">
    <citation type="submission" date="2021-05" db="EMBL/GenBank/DDBJ databases">
        <title>Protein family content uncovers lineage relationships and bacterial pathway maintenance mechanisms in DPANN archaea.</title>
        <authorList>
            <person name="Castelle C.J."/>
            <person name="Meheust R."/>
            <person name="Jaffe A.L."/>
            <person name="Seitz K."/>
            <person name="Gong X."/>
            <person name="Baker B.J."/>
            <person name="Banfield J.F."/>
        </authorList>
    </citation>
    <scope>NUCLEOTIDE SEQUENCE</scope>
    <source>
        <strain evidence="1">RIFCSPLOWO2_01_FULL_AR10_48_17</strain>
    </source>
</reference>
<comment type="caution">
    <text evidence="1">The sequence shown here is derived from an EMBL/GenBank/DDBJ whole genome shotgun (WGS) entry which is preliminary data.</text>
</comment>
<evidence type="ECO:0000313" key="1">
    <source>
        <dbReference type="EMBL" id="MBS3061582.1"/>
    </source>
</evidence>
<reference evidence="1" key="1">
    <citation type="submission" date="2021-03" db="EMBL/GenBank/DDBJ databases">
        <authorList>
            <person name="Jaffe A."/>
        </authorList>
    </citation>
    <scope>NUCLEOTIDE SEQUENCE</scope>
    <source>
        <strain evidence="1">RIFCSPLOWO2_01_FULL_AR10_48_17</strain>
    </source>
</reference>
<name>A0A8T4L6R0_9ARCH</name>
<evidence type="ECO:0000313" key="2">
    <source>
        <dbReference type="Proteomes" id="UP000675968"/>
    </source>
</evidence>
<organism evidence="1 2">
    <name type="scientific">Candidatus Iainarchaeum sp</name>
    <dbReference type="NCBI Taxonomy" id="3101447"/>
    <lineage>
        <taxon>Archaea</taxon>
        <taxon>Candidatus Iainarchaeota</taxon>
        <taxon>Candidatus Iainarchaeia</taxon>
        <taxon>Candidatus Iainarchaeales</taxon>
        <taxon>Candidatus Iainarchaeaceae</taxon>
        <taxon>Candidatus Iainarchaeum</taxon>
    </lineage>
</organism>
<dbReference type="AlphaFoldDB" id="A0A8T4L6R0"/>